<accession>A0A371ED94</accession>
<feature type="region of interest" description="Disordered" evidence="1">
    <location>
        <begin position="199"/>
        <end position="281"/>
    </location>
</feature>
<comment type="caution">
    <text evidence="2">The sequence shown here is derived from an EMBL/GenBank/DDBJ whole genome shotgun (WGS) entry which is preliminary data.</text>
</comment>
<feature type="non-terminal residue" evidence="2">
    <location>
        <position position="1"/>
    </location>
</feature>
<protein>
    <submittedName>
        <fullName evidence="2">Uncharacterized protein</fullName>
    </submittedName>
</protein>
<proteinExistence type="predicted"/>
<dbReference type="EMBL" id="QJKJ01014613">
    <property type="protein sequence ID" value="RDX63993.1"/>
    <property type="molecule type" value="Genomic_DNA"/>
</dbReference>
<evidence type="ECO:0000256" key="1">
    <source>
        <dbReference type="SAM" id="MobiDB-lite"/>
    </source>
</evidence>
<name>A0A371ED94_MUCPR</name>
<evidence type="ECO:0000313" key="2">
    <source>
        <dbReference type="EMBL" id="RDX63993.1"/>
    </source>
</evidence>
<dbReference type="OrthoDB" id="1744168at2759"/>
<gene>
    <name evidence="2" type="ORF">CR513_57505</name>
</gene>
<evidence type="ECO:0000313" key="3">
    <source>
        <dbReference type="Proteomes" id="UP000257109"/>
    </source>
</evidence>
<reference evidence="2" key="1">
    <citation type="submission" date="2018-05" db="EMBL/GenBank/DDBJ databases">
        <title>Draft genome of Mucuna pruriens seed.</title>
        <authorList>
            <person name="Nnadi N.E."/>
            <person name="Vos R."/>
            <person name="Hasami M.H."/>
            <person name="Devisetty U.K."/>
            <person name="Aguiy J.C."/>
        </authorList>
    </citation>
    <scope>NUCLEOTIDE SEQUENCE [LARGE SCALE GENOMIC DNA]</scope>
    <source>
        <strain evidence="2">JCA_2017</strain>
    </source>
</reference>
<organism evidence="2 3">
    <name type="scientific">Mucuna pruriens</name>
    <name type="common">Velvet bean</name>
    <name type="synonym">Dolichos pruriens</name>
    <dbReference type="NCBI Taxonomy" id="157652"/>
    <lineage>
        <taxon>Eukaryota</taxon>
        <taxon>Viridiplantae</taxon>
        <taxon>Streptophyta</taxon>
        <taxon>Embryophyta</taxon>
        <taxon>Tracheophyta</taxon>
        <taxon>Spermatophyta</taxon>
        <taxon>Magnoliopsida</taxon>
        <taxon>eudicotyledons</taxon>
        <taxon>Gunneridae</taxon>
        <taxon>Pentapetalae</taxon>
        <taxon>rosids</taxon>
        <taxon>fabids</taxon>
        <taxon>Fabales</taxon>
        <taxon>Fabaceae</taxon>
        <taxon>Papilionoideae</taxon>
        <taxon>50 kb inversion clade</taxon>
        <taxon>NPAAA clade</taxon>
        <taxon>indigoferoid/millettioid clade</taxon>
        <taxon>Phaseoleae</taxon>
        <taxon>Mucuna</taxon>
    </lineage>
</organism>
<sequence length="281" mass="31062">MEDETSGKESTLILGRPFLMTARTKIDVHVGMLSMEFGDTLVQFNIFEAMKHPTEDHSLFGIDLLDEIVEEYLQLNSSSEDIEKLIGSTDEISYLGVADEEADYEEIQDLPNSKDNHSDIADLGFEVELSKLINQVYNLENPESATNTEVRVAETEESPIGNIKVNSAEKSNSTTDTLAETVSANEDQIQAGVKIIVPSGSDSKTAQEVNTDSNPTRIEATESSRPKQQKAEIMSAHLMPSRIQVGQTDPSPVTEKSPLSPPPMELKPFPSHLKYTYLDKE</sequence>
<feature type="compositionally biased region" description="Polar residues" evidence="1">
    <location>
        <begin position="200"/>
        <end position="216"/>
    </location>
</feature>
<keyword evidence="3" id="KW-1185">Reference proteome</keyword>
<dbReference type="AlphaFoldDB" id="A0A371ED94"/>
<dbReference type="Proteomes" id="UP000257109">
    <property type="component" value="Unassembled WGS sequence"/>
</dbReference>